<dbReference type="AlphaFoldDB" id="X1GHF7"/>
<dbReference type="EMBL" id="BARU01009743">
    <property type="protein sequence ID" value="GAH41024.1"/>
    <property type="molecule type" value="Genomic_DNA"/>
</dbReference>
<protein>
    <submittedName>
        <fullName evidence="1">Uncharacterized protein</fullName>
    </submittedName>
</protein>
<accession>X1GHF7</accession>
<sequence>HKIEVPRFNAISKEVKEYDVEVPGAYEDGMDIAIRTLADIQRYRDVLISLKIAMIDKRNRLSKLWHTARASLMLRDPGIDKMETVVKKEAAIKLTFTSLFDKKQLASDNVECLVDLVDNAIAKFNTVSRQVALMEMQVRLGEVESKRKR</sequence>
<feature type="non-terminal residue" evidence="1">
    <location>
        <position position="1"/>
    </location>
</feature>
<gene>
    <name evidence="1" type="ORF">S03H2_18746</name>
</gene>
<reference evidence="1" key="1">
    <citation type="journal article" date="2014" name="Front. Microbiol.">
        <title>High frequency of phylogenetically diverse reductive dehalogenase-homologous genes in deep subseafloor sedimentary metagenomes.</title>
        <authorList>
            <person name="Kawai M."/>
            <person name="Futagami T."/>
            <person name="Toyoda A."/>
            <person name="Takaki Y."/>
            <person name="Nishi S."/>
            <person name="Hori S."/>
            <person name="Arai W."/>
            <person name="Tsubouchi T."/>
            <person name="Morono Y."/>
            <person name="Uchiyama I."/>
            <person name="Ito T."/>
            <person name="Fujiyama A."/>
            <person name="Inagaki F."/>
            <person name="Takami H."/>
        </authorList>
    </citation>
    <scope>NUCLEOTIDE SEQUENCE</scope>
    <source>
        <strain evidence="1">Expedition CK06-06</strain>
    </source>
</reference>
<name>X1GHF7_9ZZZZ</name>
<proteinExistence type="predicted"/>
<comment type="caution">
    <text evidence="1">The sequence shown here is derived from an EMBL/GenBank/DDBJ whole genome shotgun (WGS) entry which is preliminary data.</text>
</comment>
<organism evidence="1">
    <name type="scientific">marine sediment metagenome</name>
    <dbReference type="NCBI Taxonomy" id="412755"/>
    <lineage>
        <taxon>unclassified sequences</taxon>
        <taxon>metagenomes</taxon>
        <taxon>ecological metagenomes</taxon>
    </lineage>
</organism>
<evidence type="ECO:0000313" key="1">
    <source>
        <dbReference type="EMBL" id="GAH41024.1"/>
    </source>
</evidence>